<keyword evidence="5" id="KW-0808">Transferase</keyword>
<dbReference type="GO" id="GO:0006412">
    <property type="term" value="P:translation"/>
    <property type="evidence" value="ECO:0007669"/>
    <property type="project" value="InterPro"/>
</dbReference>
<dbReference type="InterPro" id="IPR029063">
    <property type="entry name" value="SAM-dependent_MTases_sf"/>
</dbReference>
<keyword evidence="6" id="KW-0949">S-adenosyl-L-methionine</keyword>
<dbReference type="PANTHER" id="PTHR10335">
    <property type="entry name" value="RRNA 2-O-METHYLTRANSFERASE FIBRILLARIN"/>
    <property type="match status" value="1"/>
</dbReference>
<dbReference type="FunFam" id="3.30.200.20:FF:000056">
    <property type="entry name" value="Fibrillarin like 1"/>
    <property type="match status" value="1"/>
</dbReference>
<dbReference type="PROSITE" id="PS00566">
    <property type="entry name" value="FIBRILLARIN"/>
    <property type="match status" value="1"/>
</dbReference>
<dbReference type="HAMAP" id="MF_00351">
    <property type="entry name" value="RNA_methyltransf_FlpA"/>
    <property type="match status" value="1"/>
</dbReference>
<dbReference type="PANTHER" id="PTHR10335:SF0">
    <property type="entry name" value="RRNA 2'-O-METHYLTRANSFERASE FIBRILLARIN 1-RELATED"/>
    <property type="match status" value="1"/>
</dbReference>
<evidence type="ECO:0000256" key="5">
    <source>
        <dbReference type="ARBA" id="ARBA00022679"/>
    </source>
</evidence>
<keyword evidence="10" id="KW-0687">Ribonucleoprotein</keyword>
<dbReference type="Gene3D" id="3.30.230.10">
    <property type="match status" value="1"/>
</dbReference>
<dbReference type="PRINTS" id="PR00052">
    <property type="entry name" value="FIBRILLARIN"/>
</dbReference>
<evidence type="ECO:0000256" key="7">
    <source>
        <dbReference type="ARBA" id="ARBA00022884"/>
    </source>
</evidence>
<dbReference type="GO" id="GO:0003735">
    <property type="term" value="F:structural constituent of ribosome"/>
    <property type="evidence" value="ECO:0007669"/>
    <property type="project" value="InterPro"/>
</dbReference>
<feature type="compositionally biased region" description="Polar residues" evidence="12">
    <location>
        <begin position="76"/>
        <end position="90"/>
    </location>
</feature>
<dbReference type="AlphaFoldDB" id="A0AAD6M3M7"/>
<dbReference type="FunFam" id="3.40.50.150:FF:000001">
    <property type="entry name" value="Fibrillarin like 1"/>
    <property type="match status" value="1"/>
</dbReference>
<dbReference type="GO" id="GO:0008649">
    <property type="term" value="F:rRNA methyltransferase activity"/>
    <property type="evidence" value="ECO:0007669"/>
    <property type="project" value="TreeGrafter"/>
</dbReference>
<name>A0AAD6M3M7_9ROSI</name>
<evidence type="ECO:0000256" key="8">
    <source>
        <dbReference type="ARBA" id="ARBA00022980"/>
    </source>
</evidence>
<dbReference type="InterPro" id="IPR000754">
    <property type="entry name" value="Ribosomal_uS9"/>
</dbReference>
<keyword evidence="4" id="KW-0489">Methyltransferase</keyword>
<evidence type="ECO:0000256" key="6">
    <source>
        <dbReference type="ARBA" id="ARBA00022691"/>
    </source>
</evidence>
<dbReference type="Gene3D" id="3.30.200.20">
    <property type="entry name" value="Phosphorylase Kinase, domain 1"/>
    <property type="match status" value="1"/>
</dbReference>
<evidence type="ECO:0000256" key="2">
    <source>
        <dbReference type="ARBA" id="ARBA00010632"/>
    </source>
</evidence>
<dbReference type="Gene3D" id="3.40.50.150">
    <property type="entry name" value="Vaccinia Virus protein VP39"/>
    <property type="match status" value="1"/>
</dbReference>
<keyword evidence="8" id="KW-0689">Ribosomal protein</keyword>
<evidence type="ECO:0000313" key="14">
    <source>
        <dbReference type="Proteomes" id="UP001164929"/>
    </source>
</evidence>
<dbReference type="GO" id="GO:0005840">
    <property type="term" value="C:ribosome"/>
    <property type="evidence" value="ECO:0007669"/>
    <property type="project" value="UniProtKB-KW"/>
</dbReference>
<accession>A0AAD6M3M7</accession>
<evidence type="ECO:0000256" key="9">
    <source>
        <dbReference type="ARBA" id="ARBA00023242"/>
    </source>
</evidence>
<dbReference type="GO" id="GO:1990259">
    <property type="term" value="F:histone H2AQ104 methyltransferase activity"/>
    <property type="evidence" value="ECO:0007669"/>
    <property type="project" value="TreeGrafter"/>
</dbReference>
<dbReference type="InterPro" id="IPR000692">
    <property type="entry name" value="Fibrillarin"/>
</dbReference>
<organism evidence="13 14">
    <name type="scientific">Populus alba x Populus x berolinensis</name>
    <dbReference type="NCBI Taxonomy" id="444605"/>
    <lineage>
        <taxon>Eukaryota</taxon>
        <taxon>Viridiplantae</taxon>
        <taxon>Streptophyta</taxon>
        <taxon>Embryophyta</taxon>
        <taxon>Tracheophyta</taxon>
        <taxon>Spermatophyta</taxon>
        <taxon>Magnoliopsida</taxon>
        <taxon>eudicotyledons</taxon>
        <taxon>Gunneridae</taxon>
        <taxon>Pentapetalae</taxon>
        <taxon>rosids</taxon>
        <taxon>fabids</taxon>
        <taxon>Malpighiales</taxon>
        <taxon>Salicaceae</taxon>
        <taxon>Saliceae</taxon>
        <taxon>Populus</taxon>
    </lineage>
</organism>
<dbReference type="EMBL" id="JAQIZT010000012">
    <property type="protein sequence ID" value="KAJ6978289.1"/>
    <property type="molecule type" value="Genomic_DNA"/>
</dbReference>
<dbReference type="InterPro" id="IPR020568">
    <property type="entry name" value="Ribosomal_Su5_D2-typ_SF"/>
</dbReference>
<dbReference type="Pfam" id="PF00380">
    <property type="entry name" value="Ribosomal_S9"/>
    <property type="match status" value="1"/>
</dbReference>
<evidence type="ECO:0000256" key="10">
    <source>
        <dbReference type="ARBA" id="ARBA00023274"/>
    </source>
</evidence>
<dbReference type="SMART" id="SM01206">
    <property type="entry name" value="Fibrillarin"/>
    <property type="match status" value="1"/>
</dbReference>
<gene>
    <name evidence="13" type="ORF">NC653_030004</name>
</gene>
<sequence length="643" mass="70200">MVWSRLLPKPSHIRLLSRSLITSRPHNSTSSTFLLLSRPFSTNEDDNNNNNKRDQPGYNIWQLSGENEGNFDSFFPQDSETVLPGNTDSPVTAKGEDEDSWLKEDENGDDGGRYIFDRLEKDVINERSVSDIGGGGEWRTSSLGVKQWSFEEEEKEDKVFDFGEGVVRSGEGPNRAFGDLIAASGITDAMLDSLIALKDFDGVEGLPPLSELEDMRYEKNIMKSPRAEIERQKQEEIARARVRQVDDKGRAYGTGRRKCSIARVWVQPGDGKFIVNDKQFDVYFPMLDHRASLLRPFSETKTLGLWDVTCTVKGGGVSGQVGAIQLGISRAMQNWEPDLRPTLRSGRGVSGGGFRGGRGDGGGRGRGRGFGGGRGGGGGRGSAMKTRGGGGRGRGGGGMKGGSKVVVEPHRHEGVFIAKGKEDALVTKNMVPGETVYNEKKISVQNEDGTKVEYRVWNPFRSKLASAILGGVDDVWIKPGAKVLYLGAASGTTVSHVSDIVGPTGVVYAVEFSHRSGRDLVNMAKKRTNVIPIIEDARHPAKYRMLVGMVDVIFSDVAQPDQARILALNASYFLKSGGHFVISIKANCIDSTVPAEAVFESEVKKMAQEQLKPTEQVTLEPFERDHACVVGGYRMPKKQRVAA</sequence>
<dbReference type="InterPro" id="IPR014721">
    <property type="entry name" value="Ribsml_uS5_D2-typ_fold_subgr"/>
</dbReference>
<dbReference type="GO" id="GO:0003723">
    <property type="term" value="F:RNA binding"/>
    <property type="evidence" value="ECO:0007669"/>
    <property type="project" value="UniProtKB-KW"/>
</dbReference>
<dbReference type="NCBIfam" id="NF003276">
    <property type="entry name" value="PRK04266.1-2"/>
    <property type="match status" value="1"/>
</dbReference>
<keyword evidence="3" id="KW-0698">rRNA processing</keyword>
<feature type="region of interest" description="Disordered" evidence="12">
    <location>
        <begin position="338"/>
        <end position="402"/>
    </location>
</feature>
<evidence type="ECO:0000256" key="1">
    <source>
        <dbReference type="ARBA" id="ARBA00004604"/>
    </source>
</evidence>
<dbReference type="GO" id="GO:0031428">
    <property type="term" value="C:box C/D methylation guide snoRNP complex"/>
    <property type="evidence" value="ECO:0007669"/>
    <property type="project" value="TreeGrafter"/>
</dbReference>
<dbReference type="SUPFAM" id="SSF54211">
    <property type="entry name" value="Ribosomal protein S5 domain 2-like"/>
    <property type="match status" value="1"/>
</dbReference>
<keyword evidence="14" id="KW-1185">Reference proteome</keyword>
<proteinExistence type="inferred from homology"/>
<comment type="caution">
    <text evidence="13">The sequence shown here is derived from an EMBL/GenBank/DDBJ whole genome shotgun (WGS) entry which is preliminary data.</text>
</comment>
<comment type="subcellular location">
    <subcellularLocation>
        <location evidence="1">Nucleus</location>
        <location evidence="1">Nucleolus</location>
    </subcellularLocation>
</comment>
<keyword evidence="9" id="KW-0539">Nucleus</keyword>
<comment type="similarity">
    <text evidence="2">Belongs to the methyltransferase superfamily. Fibrillarin family.</text>
</comment>
<feature type="region of interest" description="Disordered" evidence="12">
    <location>
        <begin position="72"/>
        <end position="108"/>
    </location>
</feature>
<dbReference type="Proteomes" id="UP001164929">
    <property type="component" value="Chromosome 12"/>
</dbReference>
<dbReference type="Pfam" id="PF01269">
    <property type="entry name" value="Fibrillarin"/>
    <property type="match status" value="1"/>
</dbReference>
<dbReference type="GO" id="GO:0000494">
    <property type="term" value="P:box C/D sno(s)RNA 3'-end processing"/>
    <property type="evidence" value="ECO:0007669"/>
    <property type="project" value="TreeGrafter"/>
</dbReference>
<evidence type="ECO:0000256" key="12">
    <source>
        <dbReference type="SAM" id="MobiDB-lite"/>
    </source>
</evidence>
<evidence type="ECO:0000313" key="13">
    <source>
        <dbReference type="EMBL" id="KAJ6978289.1"/>
    </source>
</evidence>
<feature type="compositionally biased region" description="Gly residues" evidence="12">
    <location>
        <begin position="364"/>
        <end position="401"/>
    </location>
</feature>
<dbReference type="GO" id="GO:0032040">
    <property type="term" value="C:small-subunit processome"/>
    <property type="evidence" value="ECO:0007669"/>
    <property type="project" value="TreeGrafter"/>
</dbReference>
<evidence type="ECO:0000256" key="3">
    <source>
        <dbReference type="ARBA" id="ARBA00022552"/>
    </source>
</evidence>
<evidence type="ECO:0000256" key="4">
    <source>
        <dbReference type="ARBA" id="ARBA00022603"/>
    </source>
</evidence>
<dbReference type="InterPro" id="IPR020813">
    <property type="entry name" value="Fibrillarin_CS"/>
</dbReference>
<protein>
    <submittedName>
        <fullName evidence="13">Uncharacterized protein</fullName>
    </submittedName>
</protein>
<comment type="catalytic activity">
    <reaction evidence="11">
        <text>a ribonucleotide in rRNA + S-adenosyl-L-methionine = a 2'-O-methylribonucleotide in rRNA + S-adenosyl-L-homocysteine + H(+)</text>
        <dbReference type="Rhea" id="RHEA:48628"/>
        <dbReference type="Rhea" id="RHEA-COMP:12164"/>
        <dbReference type="Rhea" id="RHEA-COMP:12165"/>
        <dbReference type="ChEBI" id="CHEBI:15378"/>
        <dbReference type="ChEBI" id="CHEBI:57856"/>
        <dbReference type="ChEBI" id="CHEBI:59789"/>
        <dbReference type="ChEBI" id="CHEBI:90675"/>
        <dbReference type="ChEBI" id="CHEBI:90676"/>
    </reaction>
    <physiologicalReaction direction="left-to-right" evidence="11">
        <dbReference type="Rhea" id="RHEA:48629"/>
    </physiologicalReaction>
</comment>
<evidence type="ECO:0000256" key="11">
    <source>
        <dbReference type="ARBA" id="ARBA00050519"/>
    </source>
</evidence>
<reference evidence="13" key="1">
    <citation type="journal article" date="2023" name="Mol. Ecol. Resour.">
        <title>Chromosome-level genome assembly of a triploid poplar Populus alba 'Berolinensis'.</title>
        <authorList>
            <person name="Chen S."/>
            <person name="Yu Y."/>
            <person name="Wang X."/>
            <person name="Wang S."/>
            <person name="Zhang T."/>
            <person name="Zhou Y."/>
            <person name="He R."/>
            <person name="Meng N."/>
            <person name="Wang Y."/>
            <person name="Liu W."/>
            <person name="Liu Z."/>
            <person name="Liu J."/>
            <person name="Guo Q."/>
            <person name="Huang H."/>
            <person name="Sederoff R.R."/>
            <person name="Wang G."/>
            <person name="Qu G."/>
            <person name="Chen S."/>
        </authorList>
    </citation>
    <scope>NUCLEOTIDE SEQUENCE</scope>
    <source>
        <strain evidence="13">SC-2020</strain>
    </source>
</reference>
<keyword evidence="7" id="KW-0694">RNA-binding</keyword>
<dbReference type="SUPFAM" id="SSF53335">
    <property type="entry name" value="S-adenosyl-L-methionine-dependent methyltransferases"/>
    <property type="match status" value="1"/>
</dbReference>